<proteinExistence type="predicted"/>
<reference evidence="1 2" key="1">
    <citation type="journal article" date="2016" name="Nat. Commun.">
        <title>Thousands of microbial genomes shed light on interconnected biogeochemical processes in an aquifer system.</title>
        <authorList>
            <person name="Anantharaman K."/>
            <person name="Brown C.T."/>
            <person name="Hug L.A."/>
            <person name="Sharon I."/>
            <person name="Castelle C.J."/>
            <person name="Probst A.J."/>
            <person name="Thomas B.C."/>
            <person name="Singh A."/>
            <person name="Wilkins M.J."/>
            <person name="Karaoz U."/>
            <person name="Brodie E.L."/>
            <person name="Williams K.H."/>
            <person name="Hubbard S.S."/>
            <person name="Banfield J.F."/>
        </authorList>
    </citation>
    <scope>NUCLEOTIDE SEQUENCE [LARGE SCALE GENOMIC DNA]</scope>
</reference>
<dbReference type="Proteomes" id="UP000177720">
    <property type="component" value="Unassembled WGS sequence"/>
</dbReference>
<name>A0A1F5Y1M4_9BACT</name>
<protein>
    <submittedName>
        <fullName evidence="1">Uncharacterized protein</fullName>
    </submittedName>
</protein>
<accession>A0A1F5Y1M4</accession>
<dbReference type="EMBL" id="MFIN01000054">
    <property type="protein sequence ID" value="OGF93999.1"/>
    <property type="molecule type" value="Genomic_DNA"/>
</dbReference>
<gene>
    <name evidence="1" type="ORF">A2Y47_02505</name>
</gene>
<sequence length="75" mass="8795">MNFFLKKERVFFFRGSALQVFGQCGGAKCGFRHGERRGWRGGISPCLRLLFLTRKIIHKHPKQKNHQIEMVFLFG</sequence>
<comment type="caution">
    <text evidence="1">The sequence shown here is derived from an EMBL/GenBank/DDBJ whole genome shotgun (WGS) entry which is preliminary data.</text>
</comment>
<evidence type="ECO:0000313" key="2">
    <source>
        <dbReference type="Proteomes" id="UP000177720"/>
    </source>
</evidence>
<evidence type="ECO:0000313" key="1">
    <source>
        <dbReference type="EMBL" id="OGF93999.1"/>
    </source>
</evidence>
<organism evidence="1 2">
    <name type="scientific">Candidatus Giovannonibacteria bacterium RIFCSPLOWO2_12_43_8</name>
    <dbReference type="NCBI Taxonomy" id="1798361"/>
    <lineage>
        <taxon>Bacteria</taxon>
        <taxon>Candidatus Giovannoniibacteriota</taxon>
    </lineage>
</organism>
<dbReference type="AlphaFoldDB" id="A0A1F5Y1M4"/>